<evidence type="ECO:0000313" key="2">
    <source>
        <dbReference type="EMBL" id="KFA63810.1"/>
    </source>
</evidence>
<dbReference type="AlphaFoldDB" id="A0A084QIM5"/>
<dbReference type="HOGENOM" id="CLU_860996_0_0_1"/>
<accession>A0A084QIM5</accession>
<dbReference type="InParanoid" id="A0A084QIM5"/>
<dbReference type="Proteomes" id="UP000028524">
    <property type="component" value="Unassembled WGS sequence"/>
</dbReference>
<evidence type="ECO:0000256" key="1">
    <source>
        <dbReference type="SAM" id="MobiDB-lite"/>
    </source>
</evidence>
<organism evidence="2 3">
    <name type="scientific">Stachybotrys chlorohalonatus (strain IBT 40285)</name>
    <dbReference type="NCBI Taxonomy" id="1283841"/>
    <lineage>
        <taxon>Eukaryota</taxon>
        <taxon>Fungi</taxon>
        <taxon>Dikarya</taxon>
        <taxon>Ascomycota</taxon>
        <taxon>Pezizomycotina</taxon>
        <taxon>Sordariomycetes</taxon>
        <taxon>Hypocreomycetidae</taxon>
        <taxon>Hypocreales</taxon>
        <taxon>Stachybotryaceae</taxon>
        <taxon>Stachybotrys</taxon>
    </lineage>
</organism>
<feature type="compositionally biased region" description="Polar residues" evidence="1">
    <location>
        <begin position="177"/>
        <end position="191"/>
    </location>
</feature>
<feature type="region of interest" description="Disordered" evidence="1">
    <location>
        <begin position="167"/>
        <end position="193"/>
    </location>
</feature>
<sequence>MPAGFQSWLSQGGMGVGTLNCTALPQAPGKWPVSSSRSWLSSIAMPIYAAHLPITYRYLGQSSGGDQGSDAAPLATQVEPPYAGIEFNRIMAATCTQHDAETSHRKNCRAKAVVNSDMPHSPPTPIVPRVLRCEACEIGAAAHKFLALSPRNSIRYISVTDTSKPPHRFSPVRSGLNLVSQGAPTTTSTKVTRPPYLALPVPVGEQETKAKSEGVPNCFFCPSSPPSASRGLLRPFDATRTPRDQQAPRIYPSPTPPFLHLLHRYPTSVILQGSDAGPPYFLVAEDGTDLSKTFGGPTVTRLAAKQSLKSAQFSPTLPQFFLS</sequence>
<proteinExistence type="predicted"/>
<keyword evidence="3" id="KW-1185">Reference proteome</keyword>
<protein>
    <submittedName>
        <fullName evidence="2">Uncharacterized protein</fullName>
    </submittedName>
</protein>
<gene>
    <name evidence="2" type="ORF">S40285_09949</name>
</gene>
<reference evidence="2 3" key="1">
    <citation type="journal article" date="2014" name="BMC Genomics">
        <title>Comparative genome sequencing reveals chemotype-specific gene clusters in the toxigenic black mold Stachybotrys.</title>
        <authorList>
            <person name="Semeiks J."/>
            <person name="Borek D."/>
            <person name="Otwinowski Z."/>
            <person name="Grishin N.V."/>
        </authorList>
    </citation>
    <scope>NUCLEOTIDE SEQUENCE [LARGE SCALE GENOMIC DNA]</scope>
    <source>
        <strain evidence="2 3">IBT 40285</strain>
    </source>
</reference>
<dbReference type="EMBL" id="KL660721">
    <property type="protein sequence ID" value="KFA63810.1"/>
    <property type="molecule type" value="Genomic_DNA"/>
</dbReference>
<name>A0A084QIM5_STAC4</name>
<evidence type="ECO:0000313" key="3">
    <source>
        <dbReference type="Proteomes" id="UP000028524"/>
    </source>
</evidence>